<dbReference type="AlphaFoldDB" id="A0A0D0CSN6"/>
<feature type="region of interest" description="Disordered" evidence="1">
    <location>
        <begin position="1"/>
        <end position="31"/>
    </location>
</feature>
<keyword evidence="3" id="KW-1185">Reference proteome</keyword>
<dbReference type="EMBL" id="KN834783">
    <property type="protein sequence ID" value="KIK58708.1"/>
    <property type="molecule type" value="Genomic_DNA"/>
</dbReference>
<gene>
    <name evidence="2" type="ORF">GYMLUDRAFT_262315</name>
</gene>
<feature type="compositionally biased region" description="Low complexity" evidence="1">
    <location>
        <begin position="22"/>
        <end position="31"/>
    </location>
</feature>
<dbReference type="OrthoDB" id="2017974at2759"/>
<reference evidence="2 3" key="1">
    <citation type="submission" date="2014-04" db="EMBL/GenBank/DDBJ databases">
        <title>Evolutionary Origins and Diversification of the Mycorrhizal Mutualists.</title>
        <authorList>
            <consortium name="DOE Joint Genome Institute"/>
            <consortium name="Mycorrhizal Genomics Consortium"/>
            <person name="Kohler A."/>
            <person name="Kuo A."/>
            <person name="Nagy L.G."/>
            <person name="Floudas D."/>
            <person name="Copeland A."/>
            <person name="Barry K.W."/>
            <person name="Cichocki N."/>
            <person name="Veneault-Fourrey C."/>
            <person name="LaButti K."/>
            <person name="Lindquist E.A."/>
            <person name="Lipzen A."/>
            <person name="Lundell T."/>
            <person name="Morin E."/>
            <person name="Murat C."/>
            <person name="Riley R."/>
            <person name="Ohm R."/>
            <person name="Sun H."/>
            <person name="Tunlid A."/>
            <person name="Henrissat B."/>
            <person name="Grigoriev I.V."/>
            <person name="Hibbett D.S."/>
            <person name="Martin F."/>
        </authorList>
    </citation>
    <scope>NUCLEOTIDE SEQUENCE [LARGE SCALE GENOMIC DNA]</scope>
    <source>
        <strain evidence="2 3">FD-317 M1</strain>
    </source>
</reference>
<evidence type="ECO:0000256" key="1">
    <source>
        <dbReference type="SAM" id="MobiDB-lite"/>
    </source>
</evidence>
<evidence type="ECO:0000313" key="2">
    <source>
        <dbReference type="EMBL" id="KIK58708.1"/>
    </source>
</evidence>
<sequence>MLSKKQSGIPSSTSSYAATQNSSTFTSSSTTDISSASSYIFLSKSPQYQQRRHLYQFFPYQVKKLYRSITSLETKGENAETEKNPRYNGRLPKDKDLTQEGEQRGINGKNDVITSIIYGAYSPMRLLTETHSGRPDLLSTFTICLKFLSPLPFPCENSPMVAADWFFPSSNCASYLYLFFRTLFGFLRRASPKQ</sequence>
<dbReference type="Proteomes" id="UP000053593">
    <property type="component" value="Unassembled WGS sequence"/>
</dbReference>
<dbReference type="HOGENOM" id="CLU_1402589_0_0_1"/>
<protein>
    <submittedName>
        <fullName evidence="2">Uncharacterized protein</fullName>
    </submittedName>
</protein>
<organism evidence="2 3">
    <name type="scientific">Collybiopsis luxurians FD-317 M1</name>
    <dbReference type="NCBI Taxonomy" id="944289"/>
    <lineage>
        <taxon>Eukaryota</taxon>
        <taxon>Fungi</taxon>
        <taxon>Dikarya</taxon>
        <taxon>Basidiomycota</taxon>
        <taxon>Agaricomycotina</taxon>
        <taxon>Agaricomycetes</taxon>
        <taxon>Agaricomycetidae</taxon>
        <taxon>Agaricales</taxon>
        <taxon>Marasmiineae</taxon>
        <taxon>Omphalotaceae</taxon>
        <taxon>Collybiopsis</taxon>
        <taxon>Collybiopsis luxurians</taxon>
    </lineage>
</organism>
<proteinExistence type="predicted"/>
<accession>A0A0D0CSN6</accession>
<evidence type="ECO:0000313" key="3">
    <source>
        <dbReference type="Proteomes" id="UP000053593"/>
    </source>
</evidence>
<name>A0A0D0CSN6_9AGAR</name>
<feature type="region of interest" description="Disordered" evidence="1">
    <location>
        <begin position="73"/>
        <end position="104"/>
    </location>
</feature>
<feature type="compositionally biased region" description="Basic and acidic residues" evidence="1">
    <location>
        <begin position="74"/>
        <end position="103"/>
    </location>
</feature>
<feature type="compositionally biased region" description="Polar residues" evidence="1">
    <location>
        <begin position="1"/>
        <end position="21"/>
    </location>
</feature>